<dbReference type="AlphaFoldDB" id="A0A4Z1NYM5"/>
<gene>
    <name evidence="1" type="ORF">E6O75_ATG11462</name>
</gene>
<dbReference type="Proteomes" id="UP000298493">
    <property type="component" value="Unassembled WGS sequence"/>
</dbReference>
<name>A0A4Z1NYM5_9PEZI</name>
<organism evidence="1 2">
    <name type="scientific">Venturia nashicola</name>
    <dbReference type="NCBI Taxonomy" id="86259"/>
    <lineage>
        <taxon>Eukaryota</taxon>
        <taxon>Fungi</taxon>
        <taxon>Dikarya</taxon>
        <taxon>Ascomycota</taxon>
        <taxon>Pezizomycotina</taxon>
        <taxon>Dothideomycetes</taxon>
        <taxon>Pleosporomycetidae</taxon>
        <taxon>Venturiales</taxon>
        <taxon>Venturiaceae</taxon>
        <taxon>Venturia</taxon>
    </lineage>
</organism>
<reference evidence="1 2" key="1">
    <citation type="submission" date="2019-04" db="EMBL/GenBank/DDBJ databases">
        <title>High contiguity whole genome sequence and gene annotation resource for two Venturia nashicola isolates.</title>
        <authorList>
            <person name="Prokchorchik M."/>
            <person name="Won K."/>
            <person name="Lee Y."/>
            <person name="Choi E.D."/>
            <person name="Segonzac C."/>
            <person name="Sohn K.H."/>
        </authorList>
    </citation>
    <scope>NUCLEOTIDE SEQUENCE [LARGE SCALE GENOMIC DNA]</scope>
    <source>
        <strain evidence="1 2">PRI2</strain>
    </source>
</reference>
<sequence>MEHFNSIKNQLGSPSNGCSLQRSIFGCDCTASSSTWTSCLVTSPHPSSELTTELAKVSEPWFWLFFDYHAMPALAFTSISTSLFGLASMTTISPPP</sequence>
<evidence type="ECO:0000313" key="2">
    <source>
        <dbReference type="Proteomes" id="UP000298493"/>
    </source>
</evidence>
<keyword evidence="2" id="KW-1185">Reference proteome</keyword>
<evidence type="ECO:0000313" key="1">
    <source>
        <dbReference type="EMBL" id="TID16344.1"/>
    </source>
</evidence>
<accession>A0A4Z1NYM5</accession>
<dbReference type="EMBL" id="SNSC02000018">
    <property type="protein sequence ID" value="TID16344.1"/>
    <property type="molecule type" value="Genomic_DNA"/>
</dbReference>
<comment type="caution">
    <text evidence="1">The sequence shown here is derived from an EMBL/GenBank/DDBJ whole genome shotgun (WGS) entry which is preliminary data.</text>
</comment>
<proteinExistence type="predicted"/>
<protein>
    <submittedName>
        <fullName evidence="1">Uncharacterized protein</fullName>
    </submittedName>
</protein>